<dbReference type="EMBL" id="BPQB01000055">
    <property type="protein sequence ID" value="GJE96061.1"/>
    <property type="molecule type" value="Genomic_DNA"/>
</dbReference>
<keyword evidence="2" id="KW-1185">Reference proteome</keyword>
<sequence>MSLTDDAETGERLLCAIANKEKLRVLDFTVSYGGLYSWMPDAGAQSSGDVLGHGLRLLHALHGDLFPAPRIHRHWAAVTAAKGLEGAVLLTCFGMSMAQKRVCASRTLPRASDTPLDALQLDLRVKSFWRENNTVTAFRASRLSLASCPRLHQLIVHLDAPWRGSVANFPVLAALLCTAHTASTLAHV</sequence>
<comment type="caution">
    <text evidence="1">The sequence shown here is derived from an EMBL/GenBank/DDBJ whole genome shotgun (WGS) entry which is preliminary data.</text>
</comment>
<dbReference type="AlphaFoldDB" id="A0A9P3GJS2"/>
<protein>
    <submittedName>
        <fullName evidence="1">Uncharacterized protein</fullName>
    </submittedName>
</protein>
<reference evidence="1 2" key="1">
    <citation type="submission" date="2021-08" db="EMBL/GenBank/DDBJ databases">
        <title>Draft Genome Sequence of Phanerochaete sordida strain YK-624.</title>
        <authorList>
            <person name="Mori T."/>
            <person name="Dohra H."/>
            <person name="Suzuki T."/>
            <person name="Kawagishi H."/>
            <person name="Hirai H."/>
        </authorList>
    </citation>
    <scope>NUCLEOTIDE SEQUENCE [LARGE SCALE GENOMIC DNA]</scope>
    <source>
        <strain evidence="1 2">YK-624</strain>
    </source>
</reference>
<name>A0A9P3GJS2_9APHY</name>
<proteinExistence type="predicted"/>
<evidence type="ECO:0000313" key="1">
    <source>
        <dbReference type="EMBL" id="GJE96061.1"/>
    </source>
</evidence>
<accession>A0A9P3GJS2</accession>
<dbReference type="Proteomes" id="UP000703269">
    <property type="component" value="Unassembled WGS sequence"/>
</dbReference>
<gene>
    <name evidence="1" type="ORF">PsYK624_122540</name>
</gene>
<organism evidence="1 2">
    <name type="scientific">Phanerochaete sordida</name>
    <dbReference type="NCBI Taxonomy" id="48140"/>
    <lineage>
        <taxon>Eukaryota</taxon>
        <taxon>Fungi</taxon>
        <taxon>Dikarya</taxon>
        <taxon>Basidiomycota</taxon>
        <taxon>Agaricomycotina</taxon>
        <taxon>Agaricomycetes</taxon>
        <taxon>Polyporales</taxon>
        <taxon>Phanerochaetaceae</taxon>
        <taxon>Phanerochaete</taxon>
    </lineage>
</organism>
<evidence type="ECO:0000313" key="2">
    <source>
        <dbReference type="Proteomes" id="UP000703269"/>
    </source>
</evidence>